<dbReference type="InterPro" id="IPR007730">
    <property type="entry name" value="SPOR-like_dom"/>
</dbReference>
<dbReference type="SUPFAM" id="SSF110997">
    <property type="entry name" value="Sporulation related repeat"/>
    <property type="match status" value="1"/>
</dbReference>
<comment type="caution">
    <text evidence="3">The sequence shown here is derived from an EMBL/GenBank/DDBJ whole genome shotgun (WGS) entry which is preliminary data.</text>
</comment>
<dbReference type="SMART" id="SM00646">
    <property type="entry name" value="Ami_3"/>
    <property type="match status" value="1"/>
</dbReference>
<name>A0ABS7KBZ8_9BACI</name>
<dbReference type="SUPFAM" id="SSF53187">
    <property type="entry name" value="Zn-dependent exopeptidases"/>
    <property type="match status" value="1"/>
</dbReference>
<protein>
    <submittedName>
        <fullName evidence="3">N-acetylmuramoyl-L-alanine amidase</fullName>
    </submittedName>
</protein>
<evidence type="ECO:0000313" key="4">
    <source>
        <dbReference type="Proteomes" id="UP000769780"/>
    </source>
</evidence>
<dbReference type="InterPro" id="IPR050695">
    <property type="entry name" value="N-acetylmuramoyl_amidase_3"/>
</dbReference>
<sequence length="263" mass="28810">MVKIFIDAGHGGNDSGAVGNGLQEKNLTLNIANRIRTKLNEYENVQVRMSRTSDQSVSLAQRTTNANSWGADVYVSVHINAAGSSSAGGFESFIYPNVGQRTVNVQNAVHEEIMKQLNRFGVRDRGKKRSDFHVLRETSMDAILTENLFITNKSDSDLLKRSDFLDAVATGHVNGLARFFGLKKKTSNPPPGSLYFVQIGAFSQKANADSLANKAKSDGYDSFVKQDGSFYVVQIGAFSNLDNARALERKAKNDGYDVFVKQG</sequence>
<dbReference type="Pfam" id="PF05036">
    <property type="entry name" value="SPOR"/>
    <property type="match status" value="1"/>
</dbReference>
<organism evidence="3 4">
    <name type="scientific">Mesobacillus maritimus</name>
    <dbReference type="NCBI Taxonomy" id="1643336"/>
    <lineage>
        <taxon>Bacteria</taxon>
        <taxon>Bacillati</taxon>
        <taxon>Bacillota</taxon>
        <taxon>Bacilli</taxon>
        <taxon>Bacillales</taxon>
        <taxon>Bacillaceae</taxon>
        <taxon>Mesobacillus</taxon>
    </lineage>
</organism>
<dbReference type="PANTHER" id="PTHR30404:SF0">
    <property type="entry name" value="N-ACETYLMURAMOYL-L-ALANINE AMIDASE AMIC"/>
    <property type="match status" value="1"/>
</dbReference>
<dbReference type="Gene3D" id="3.30.70.1070">
    <property type="entry name" value="Sporulation related repeat"/>
    <property type="match status" value="1"/>
</dbReference>
<feature type="domain" description="SPOR" evidence="2">
    <location>
        <begin position="189"/>
        <end position="263"/>
    </location>
</feature>
<evidence type="ECO:0000259" key="2">
    <source>
        <dbReference type="PROSITE" id="PS51724"/>
    </source>
</evidence>
<dbReference type="CDD" id="cd02696">
    <property type="entry name" value="MurNAc-LAA"/>
    <property type="match status" value="1"/>
</dbReference>
<dbReference type="RefSeq" id="WP_221875922.1">
    <property type="nucleotide sequence ID" value="NZ_JACWFH010000040.1"/>
</dbReference>
<dbReference type="InterPro" id="IPR002508">
    <property type="entry name" value="MurNAc-LAA_cat"/>
</dbReference>
<dbReference type="PANTHER" id="PTHR30404">
    <property type="entry name" value="N-ACETYLMURAMOYL-L-ALANINE AMIDASE"/>
    <property type="match status" value="1"/>
</dbReference>
<keyword evidence="4" id="KW-1185">Reference proteome</keyword>
<dbReference type="EMBL" id="JACWFH010000040">
    <property type="protein sequence ID" value="MBY0099630.1"/>
    <property type="molecule type" value="Genomic_DNA"/>
</dbReference>
<keyword evidence="1" id="KW-0378">Hydrolase</keyword>
<evidence type="ECO:0000313" key="3">
    <source>
        <dbReference type="EMBL" id="MBY0099630.1"/>
    </source>
</evidence>
<dbReference type="Gene3D" id="3.40.630.40">
    <property type="entry name" value="Zn-dependent exopeptidases"/>
    <property type="match status" value="1"/>
</dbReference>
<dbReference type="InterPro" id="IPR036680">
    <property type="entry name" value="SPOR-like_sf"/>
</dbReference>
<dbReference type="PROSITE" id="PS51724">
    <property type="entry name" value="SPOR"/>
    <property type="match status" value="1"/>
</dbReference>
<gene>
    <name evidence="3" type="ORF">H0185_23085</name>
</gene>
<reference evidence="3 4" key="1">
    <citation type="submission" date="2020-07" db="EMBL/GenBank/DDBJ databases">
        <title>Fungal Genomes of the International Space Station.</title>
        <authorList>
            <person name="Seuylemezian A."/>
            <person name="Singh N.K."/>
            <person name="Wood J."/>
            <person name="Venkateswaran K."/>
        </authorList>
    </citation>
    <scope>NUCLEOTIDE SEQUENCE [LARGE SCALE GENOMIC DNA]</scope>
    <source>
        <strain evidence="3 4">PL-B2</strain>
    </source>
</reference>
<dbReference type="Proteomes" id="UP000769780">
    <property type="component" value="Unassembled WGS sequence"/>
</dbReference>
<evidence type="ECO:0000256" key="1">
    <source>
        <dbReference type="ARBA" id="ARBA00022801"/>
    </source>
</evidence>
<proteinExistence type="predicted"/>
<accession>A0ABS7KBZ8</accession>
<dbReference type="Pfam" id="PF01520">
    <property type="entry name" value="Amidase_3"/>
    <property type="match status" value="1"/>
</dbReference>